<proteinExistence type="inferred from homology"/>
<dbReference type="AlphaFoldDB" id="A0A5C8ZUJ0"/>
<comment type="similarity">
    <text evidence="3">Belongs to the glycosyl hydrolase 84 family.</text>
</comment>
<keyword evidence="2 3" id="KW-0326">Glycosidase</keyword>
<organism evidence="5 6">
    <name type="scientific">Parahaliea aestuarii</name>
    <dbReference type="NCBI Taxonomy" id="1852021"/>
    <lineage>
        <taxon>Bacteria</taxon>
        <taxon>Pseudomonadati</taxon>
        <taxon>Pseudomonadota</taxon>
        <taxon>Gammaproteobacteria</taxon>
        <taxon>Cellvibrionales</taxon>
        <taxon>Halieaceae</taxon>
        <taxon>Parahaliea</taxon>
    </lineage>
</organism>
<dbReference type="GO" id="GO:0015929">
    <property type="term" value="F:hexosaminidase activity"/>
    <property type="evidence" value="ECO:0007669"/>
    <property type="project" value="UniProtKB-ARBA"/>
</dbReference>
<name>A0A5C8ZUJ0_9GAMM</name>
<dbReference type="PANTHER" id="PTHR13170">
    <property type="entry name" value="O-GLCNACASE"/>
    <property type="match status" value="1"/>
</dbReference>
<gene>
    <name evidence="5" type="ORF">FVW59_13055</name>
</gene>
<dbReference type="Proteomes" id="UP000321933">
    <property type="component" value="Unassembled WGS sequence"/>
</dbReference>
<dbReference type="Gene3D" id="3.20.20.80">
    <property type="entry name" value="Glycosidases"/>
    <property type="match status" value="1"/>
</dbReference>
<reference evidence="5 6" key="1">
    <citation type="submission" date="2019-08" db="EMBL/GenBank/DDBJ databases">
        <title>Parahaliea maris sp. nov., isolated from the surface seawater.</title>
        <authorList>
            <person name="Liu Y."/>
        </authorList>
    </citation>
    <scope>NUCLEOTIDE SEQUENCE [LARGE SCALE GENOMIC DNA]</scope>
    <source>
        <strain evidence="5 6">S2-26</strain>
    </source>
</reference>
<comment type="caution">
    <text evidence="5">The sequence shown here is derived from an EMBL/GenBank/DDBJ whole genome shotgun (WGS) entry which is preliminary data.</text>
</comment>
<feature type="domain" description="GH84" evidence="4">
    <location>
        <begin position="19"/>
        <end position="291"/>
    </location>
</feature>
<dbReference type="OrthoDB" id="9760892at2"/>
<evidence type="ECO:0000313" key="5">
    <source>
        <dbReference type="EMBL" id="TXS91127.1"/>
    </source>
</evidence>
<keyword evidence="6" id="KW-1185">Reference proteome</keyword>
<dbReference type="InterPro" id="IPR017853">
    <property type="entry name" value="GH"/>
</dbReference>
<feature type="active site" description="Proton donor" evidence="3">
    <location>
        <position position="134"/>
    </location>
</feature>
<accession>A0A5C8ZUJ0</accession>
<dbReference type="EMBL" id="VRYZ01000005">
    <property type="protein sequence ID" value="TXS91127.1"/>
    <property type="molecule type" value="Genomic_DNA"/>
</dbReference>
<dbReference type="PROSITE" id="PS52009">
    <property type="entry name" value="GH84"/>
    <property type="match status" value="1"/>
</dbReference>
<evidence type="ECO:0000256" key="2">
    <source>
        <dbReference type="ARBA" id="ARBA00023295"/>
    </source>
</evidence>
<dbReference type="RefSeq" id="WP_148064781.1">
    <property type="nucleotide sequence ID" value="NZ_VRYZ01000005.1"/>
</dbReference>
<dbReference type="InterPro" id="IPR051822">
    <property type="entry name" value="Glycosyl_Hydrolase_84"/>
</dbReference>
<dbReference type="InterPro" id="IPR011496">
    <property type="entry name" value="O-GlcNAcase_cat"/>
</dbReference>
<keyword evidence="1 3" id="KW-0378">Hydrolase</keyword>
<protein>
    <submittedName>
        <fullName evidence="5">Hyaluronidase</fullName>
    </submittedName>
</protein>
<dbReference type="SUPFAM" id="SSF51445">
    <property type="entry name" value="(Trans)glycosidases"/>
    <property type="match status" value="1"/>
</dbReference>
<evidence type="ECO:0000256" key="3">
    <source>
        <dbReference type="PROSITE-ProRule" id="PRU01353"/>
    </source>
</evidence>
<evidence type="ECO:0000256" key="1">
    <source>
        <dbReference type="ARBA" id="ARBA00022801"/>
    </source>
</evidence>
<evidence type="ECO:0000313" key="6">
    <source>
        <dbReference type="Proteomes" id="UP000321933"/>
    </source>
</evidence>
<evidence type="ECO:0000259" key="4">
    <source>
        <dbReference type="PROSITE" id="PS52009"/>
    </source>
</evidence>
<dbReference type="PANTHER" id="PTHR13170:SF16">
    <property type="entry name" value="PROTEIN O-GLCNACASE"/>
    <property type="match status" value="1"/>
</dbReference>
<dbReference type="Pfam" id="PF07555">
    <property type="entry name" value="NAGidase"/>
    <property type="match status" value="1"/>
</dbReference>
<sequence length="364" mass="41713">MNNIRNEKQEIEIKEKNNFLVGVVEGFYGRVWRDADRRAYAELMPAMGLNAYLYCPKADPWLRRQWQDHWPPAEWRQLCALGQHFRQRDLHFGVGLSPFALYRHYGEAERRQLRDKVLRLADLDASLLAVLFDDMPGDVADLAERQAQILADIRHWLPEMRLLMCPTYYSTDPVLEKHFGAMPPGYWEQLGVSVSEDVDIFWTGSRVCAERIGAEELLDMGELLRRPPTLWDNYPVNDGAVRSKHLYSEPLPGREPGMGAALRGHFCNPMNQAWLSLPALRGLAELYRTDRLPPDWEQSLLGSACWQRLQRDGRRFQEQGLDALGDSERQRLAAEYAGLPGAAAAEVAAWLRGEYTFDPACLTD</sequence>
<dbReference type="GO" id="GO:1901135">
    <property type="term" value="P:carbohydrate derivative metabolic process"/>
    <property type="evidence" value="ECO:0007669"/>
    <property type="project" value="UniProtKB-ARBA"/>
</dbReference>